<dbReference type="EnsemblMetazoa" id="GPAI020178-RA">
    <property type="protein sequence ID" value="GPAI020178-PA"/>
    <property type="gene ID" value="GPAI020178"/>
</dbReference>
<dbReference type="VEuPathDB" id="VectorBase:GPAI020178"/>
<evidence type="ECO:0000256" key="1">
    <source>
        <dbReference type="SAM" id="MobiDB-lite"/>
    </source>
</evidence>
<accession>A0A1A9ZNJ9</accession>
<dbReference type="Proteomes" id="UP000092445">
    <property type="component" value="Unassembled WGS sequence"/>
</dbReference>
<organism evidence="2 3">
    <name type="scientific">Glossina pallidipes</name>
    <name type="common">Tsetse fly</name>
    <dbReference type="NCBI Taxonomy" id="7398"/>
    <lineage>
        <taxon>Eukaryota</taxon>
        <taxon>Metazoa</taxon>
        <taxon>Ecdysozoa</taxon>
        <taxon>Arthropoda</taxon>
        <taxon>Hexapoda</taxon>
        <taxon>Insecta</taxon>
        <taxon>Pterygota</taxon>
        <taxon>Neoptera</taxon>
        <taxon>Endopterygota</taxon>
        <taxon>Diptera</taxon>
        <taxon>Brachycera</taxon>
        <taxon>Muscomorpha</taxon>
        <taxon>Hippoboscoidea</taxon>
        <taxon>Glossinidae</taxon>
        <taxon>Glossina</taxon>
    </lineage>
</organism>
<reference evidence="2" key="2">
    <citation type="submission" date="2020-05" db="UniProtKB">
        <authorList>
            <consortium name="EnsemblMetazoa"/>
        </authorList>
    </citation>
    <scope>IDENTIFICATION</scope>
    <source>
        <strain evidence="2">IAEA</strain>
    </source>
</reference>
<feature type="region of interest" description="Disordered" evidence="1">
    <location>
        <begin position="1"/>
        <end position="30"/>
    </location>
</feature>
<name>A0A1A9ZNJ9_GLOPL</name>
<protein>
    <submittedName>
        <fullName evidence="2">Uncharacterized protein</fullName>
    </submittedName>
</protein>
<evidence type="ECO:0000313" key="3">
    <source>
        <dbReference type="Proteomes" id="UP000092445"/>
    </source>
</evidence>
<keyword evidence="3" id="KW-1185">Reference proteome</keyword>
<dbReference type="AlphaFoldDB" id="A0A1A9ZNJ9"/>
<proteinExistence type="predicted"/>
<reference evidence="3" key="1">
    <citation type="submission" date="2014-03" db="EMBL/GenBank/DDBJ databases">
        <authorList>
            <person name="Aksoy S."/>
            <person name="Warren W."/>
            <person name="Wilson R.K."/>
        </authorList>
    </citation>
    <scope>NUCLEOTIDE SEQUENCE [LARGE SCALE GENOMIC DNA]</scope>
    <source>
        <strain evidence="3">IAEA</strain>
    </source>
</reference>
<feature type="compositionally biased region" description="Polar residues" evidence="1">
    <location>
        <begin position="19"/>
        <end position="30"/>
    </location>
</feature>
<evidence type="ECO:0000313" key="2">
    <source>
        <dbReference type="EnsemblMetazoa" id="GPAI020178-PA"/>
    </source>
</evidence>
<sequence>MESDLVPGIHSKQTKVRRSNNALGQGSSTGSLATVTDWRRRSLHAVVLLKNMFSLHCFFSFKYFTTKRSQQESLSPLSKQPVKIQVYEQKILKFTMKLILFWEKHSKQVLISKCEAAYFHKDFPDDFPDFQIDIWQC</sequence>